<proteinExistence type="predicted"/>
<protein>
    <submittedName>
        <fullName evidence="1">Uncharacterized protein</fullName>
    </submittedName>
</protein>
<accession>A0AAE9BPH5</accession>
<dbReference type="GeneID" id="77933505"/>
<dbReference type="RefSeq" id="YP_010657586.1">
    <property type="nucleotide sequence ID" value="NC_070848.1"/>
</dbReference>
<reference evidence="1 2" key="1">
    <citation type="submission" date="2021-06" db="EMBL/GenBank/DDBJ databases">
        <authorList>
            <person name="Chen R."/>
            <person name="Qin H."/>
            <person name="He S."/>
            <person name="Han P."/>
            <person name="Xu F."/>
            <person name="Sun H."/>
            <person name="Fan H."/>
            <person name="Tong Y."/>
        </authorList>
    </citation>
    <scope>NUCLEOTIDE SEQUENCE [LARGE SCALE GENOMIC DNA]</scope>
</reference>
<evidence type="ECO:0000313" key="2">
    <source>
        <dbReference type="Proteomes" id="UP000828026"/>
    </source>
</evidence>
<keyword evidence="2" id="KW-1185">Reference proteome</keyword>
<name>A0AAE9BPH5_9CAUD</name>
<evidence type="ECO:0000313" key="1">
    <source>
        <dbReference type="EMBL" id="UAW01151.1"/>
    </source>
</evidence>
<dbReference type="EMBL" id="MZ447858">
    <property type="protein sequence ID" value="UAW01151.1"/>
    <property type="molecule type" value="Genomic_DNA"/>
</dbReference>
<dbReference type="Proteomes" id="UP000828026">
    <property type="component" value="Segment"/>
</dbReference>
<organism evidence="1 2">
    <name type="scientific">Vibrio phage BUCT194</name>
    <dbReference type="NCBI Taxonomy" id="2859072"/>
    <lineage>
        <taxon>Viruses</taxon>
        <taxon>Duplodnaviria</taxon>
        <taxon>Heunggongvirae</taxon>
        <taxon>Uroviricota</taxon>
        <taxon>Caudoviricetes</taxon>
        <taxon>Schitoviridae</taxon>
        <taxon>Varunavirus</taxon>
        <taxon>Varunavirus BUCT194</taxon>
    </lineage>
</organism>
<dbReference type="KEGG" id="vg:77933505"/>
<sequence>MNGSNPNWFGSFGGAVGNWWDQSTSDGGWLTGQSAFGGKQYGQIGQDQAGNAVMGTTQSSGWVSPLTQAVGSGVGAWLGMQQLDLAKDQFNFQKQAYNTNLSNQTQLTNQAMYDRARQRASYAGQDFTQSFGDWEKQHGLGR</sequence>